<comment type="caution">
    <text evidence="1">The sequence shown here is derived from an EMBL/GenBank/DDBJ whole genome shotgun (WGS) entry which is preliminary data.</text>
</comment>
<dbReference type="Proteomes" id="UP001208570">
    <property type="component" value="Unassembled WGS sequence"/>
</dbReference>
<name>A0AAD9NEE4_9ANNE</name>
<sequence>MEAKITILETQVNVTVNLSANVKALQSTVSLLCTNLTRSDSMEIQPDLQL</sequence>
<organism evidence="1 2">
    <name type="scientific">Paralvinella palmiformis</name>
    <dbReference type="NCBI Taxonomy" id="53620"/>
    <lineage>
        <taxon>Eukaryota</taxon>
        <taxon>Metazoa</taxon>
        <taxon>Spiralia</taxon>
        <taxon>Lophotrochozoa</taxon>
        <taxon>Annelida</taxon>
        <taxon>Polychaeta</taxon>
        <taxon>Sedentaria</taxon>
        <taxon>Canalipalpata</taxon>
        <taxon>Terebellida</taxon>
        <taxon>Terebelliformia</taxon>
        <taxon>Alvinellidae</taxon>
        <taxon>Paralvinella</taxon>
    </lineage>
</organism>
<evidence type="ECO:0000313" key="2">
    <source>
        <dbReference type="Proteomes" id="UP001208570"/>
    </source>
</evidence>
<gene>
    <name evidence="1" type="ORF">LSH36_33g08019</name>
</gene>
<proteinExistence type="predicted"/>
<accession>A0AAD9NEE4</accession>
<dbReference type="EMBL" id="JAODUP010000033">
    <property type="protein sequence ID" value="KAK2166960.1"/>
    <property type="molecule type" value="Genomic_DNA"/>
</dbReference>
<reference evidence="1" key="1">
    <citation type="journal article" date="2023" name="Mol. Biol. Evol.">
        <title>Third-Generation Sequencing Reveals the Adaptive Role of the Epigenome in Three Deep-Sea Polychaetes.</title>
        <authorList>
            <person name="Perez M."/>
            <person name="Aroh O."/>
            <person name="Sun Y."/>
            <person name="Lan Y."/>
            <person name="Juniper S.K."/>
            <person name="Young C.R."/>
            <person name="Angers B."/>
            <person name="Qian P.Y."/>
        </authorList>
    </citation>
    <scope>NUCLEOTIDE SEQUENCE</scope>
    <source>
        <strain evidence="1">P08H-3</strain>
    </source>
</reference>
<dbReference type="AlphaFoldDB" id="A0AAD9NEE4"/>
<evidence type="ECO:0000313" key="1">
    <source>
        <dbReference type="EMBL" id="KAK2166960.1"/>
    </source>
</evidence>
<keyword evidence="2" id="KW-1185">Reference proteome</keyword>
<protein>
    <submittedName>
        <fullName evidence="1">Uncharacterized protein</fullName>
    </submittedName>
</protein>